<dbReference type="InterPro" id="IPR011042">
    <property type="entry name" value="6-blade_b-propeller_TolB-like"/>
</dbReference>
<dbReference type="Gene3D" id="2.120.10.30">
    <property type="entry name" value="TolB, C-terminal domain"/>
    <property type="match status" value="1"/>
</dbReference>
<gene>
    <name evidence="1" type="ORF">SAMN05660461_3947</name>
</gene>
<dbReference type="STRING" id="393003.SAMN05660461_3947"/>
<dbReference type="AlphaFoldDB" id="A0A1T5P5S1"/>
<keyword evidence="2" id="KW-1185">Reference proteome</keyword>
<protein>
    <submittedName>
        <fullName evidence="1">Uncharacterized protein</fullName>
    </submittedName>
</protein>
<accession>A0A1T5P5S1</accession>
<evidence type="ECO:0000313" key="2">
    <source>
        <dbReference type="Proteomes" id="UP000190166"/>
    </source>
</evidence>
<dbReference type="EMBL" id="FUZZ01000003">
    <property type="protein sequence ID" value="SKD07996.1"/>
    <property type="molecule type" value="Genomic_DNA"/>
</dbReference>
<reference evidence="1 2" key="1">
    <citation type="submission" date="2017-02" db="EMBL/GenBank/DDBJ databases">
        <authorList>
            <person name="Peterson S.W."/>
        </authorList>
    </citation>
    <scope>NUCLEOTIDE SEQUENCE [LARGE SCALE GENOMIC DNA]</scope>
    <source>
        <strain evidence="1 2">DSM 18108</strain>
    </source>
</reference>
<evidence type="ECO:0000313" key="1">
    <source>
        <dbReference type="EMBL" id="SKD07996.1"/>
    </source>
</evidence>
<proteinExistence type="predicted"/>
<organism evidence="1 2">
    <name type="scientific">Chitinophaga ginsengisegetis</name>
    <dbReference type="NCBI Taxonomy" id="393003"/>
    <lineage>
        <taxon>Bacteria</taxon>
        <taxon>Pseudomonadati</taxon>
        <taxon>Bacteroidota</taxon>
        <taxon>Chitinophagia</taxon>
        <taxon>Chitinophagales</taxon>
        <taxon>Chitinophagaceae</taxon>
        <taxon>Chitinophaga</taxon>
    </lineage>
</organism>
<dbReference type="Proteomes" id="UP000190166">
    <property type="component" value="Unassembled WGS sequence"/>
</dbReference>
<sequence>MKKLLLGTVALLAFNAAVIITQMSCKKEANAETPVTGTTLRQLDIVLYINYVKTGPGTTASEIWICKLDGSNKHKINVTLPPNIVVGDEASLTPDGQTVVFSTYEMSGTSGKDGGIYTCKTDGTNAKKIVDGNTDGNYVTVQGAY</sequence>
<dbReference type="SUPFAM" id="SSF82171">
    <property type="entry name" value="DPP6 N-terminal domain-like"/>
    <property type="match status" value="1"/>
</dbReference>
<name>A0A1T5P5S1_9BACT</name>
<dbReference type="RefSeq" id="WP_079471224.1">
    <property type="nucleotide sequence ID" value="NZ_FUZZ01000003.1"/>
</dbReference>